<organism evidence="8 9">
    <name type="scientific">Lysobacter enzymogenes</name>
    <dbReference type="NCBI Taxonomy" id="69"/>
    <lineage>
        <taxon>Bacteria</taxon>
        <taxon>Pseudomonadati</taxon>
        <taxon>Pseudomonadota</taxon>
        <taxon>Gammaproteobacteria</taxon>
        <taxon>Lysobacterales</taxon>
        <taxon>Lysobacteraceae</taxon>
        <taxon>Lysobacter</taxon>
    </lineage>
</organism>
<evidence type="ECO:0000313" key="8">
    <source>
        <dbReference type="EMBL" id="ALN58409.1"/>
    </source>
</evidence>
<dbReference type="AlphaFoldDB" id="A0A0S2DJ11"/>
<dbReference type="PATRIC" id="fig|69.6.peg.3022"/>
<evidence type="ECO:0000256" key="6">
    <source>
        <dbReference type="ARBA" id="ARBA00022833"/>
    </source>
</evidence>
<dbReference type="EC" id="3.4.24.-" evidence="8"/>
<dbReference type="InterPro" id="IPR034115">
    <property type="entry name" value="M35_peptidyl-Lys"/>
</dbReference>
<dbReference type="InterPro" id="IPR029463">
    <property type="entry name" value="Lys_MEP"/>
</dbReference>
<dbReference type="STRING" id="69.GLE_3062"/>
<dbReference type="SUPFAM" id="SSF55486">
    <property type="entry name" value="Metalloproteases ('zincins'), catalytic domain"/>
    <property type="match status" value="1"/>
</dbReference>
<evidence type="ECO:0000256" key="1">
    <source>
        <dbReference type="ARBA" id="ARBA00001947"/>
    </source>
</evidence>
<evidence type="ECO:0000256" key="3">
    <source>
        <dbReference type="ARBA" id="ARBA00022670"/>
    </source>
</evidence>
<dbReference type="Gene3D" id="2.60.40.2970">
    <property type="match status" value="1"/>
</dbReference>
<proteinExistence type="inferred from homology"/>
<dbReference type="GO" id="GO:0046872">
    <property type="term" value="F:metal ion binding"/>
    <property type="evidence" value="ECO:0007669"/>
    <property type="project" value="UniProtKB-KW"/>
</dbReference>
<dbReference type="InterPro" id="IPR024079">
    <property type="entry name" value="MetalloPept_cat_dom_sf"/>
</dbReference>
<dbReference type="CDD" id="cd11306">
    <property type="entry name" value="M35_peptidyl-Lys"/>
    <property type="match status" value="1"/>
</dbReference>
<dbReference type="Proteomes" id="UP000061569">
    <property type="component" value="Chromosome"/>
</dbReference>
<evidence type="ECO:0000313" key="9">
    <source>
        <dbReference type="Proteomes" id="UP000061569"/>
    </source>
</evidence>
<reference evidence="8 9" key="1">
    <citation type="submission" date="2015-11" db="EMBL/GenBank/DDBJ databases">
        <title>Genome sequences of Lysobacter enzymogenes strain C3 and Lysobacter antibioticus ATCC 29479.</title>
        <authorList>
            <person name="Kobayashi D.Y."/>
        </authorList>
    </citation>
    <scope>NUCLEOTIDE SEQUENCE [LARGE SCALE GENOMIC DNA]</scope>
    <source>
        <strain evidence="8 9">C3</strain>
    </source>
</reference>
<keyword evidence="4" id="KW-0479">Metal-binding</keyword>
<dbReference type="Pfam" id="PF14521">
    <property type="entry name" value="Aspzincin_M35"/>
    <property type="match status" value="1"/>
</dbReference>
<dbReference type="EMBL" id="CP013140">
    <property type="protein sequence ID" value="ALN58409.1"/>
    <property type="molecule type" value="Genomic_DNA"/>
</dbReference>
<evidence type="ECO:0000256" key="2">
    <source>
        <dbReference type="ARBA" id="ARBA00010279"/>
    </source>
</evidence>
<dbReference type="Gene3D" id="3.40.390.10">
    <property type="entry name" value="Collagenase (Catalytic Domain)"/>
    <property type="match status" value="1"/>
</dbReference>
<dbReference type="InterPro" id="IPR050414">
    <property type="entry name" value="Fungal_M35_metalloproteases"/>
</dbReference>
<protein>
    <submittedName>
        <fullName evidence="8">Extracellular protease</fullName>
        <ecNumber evidence="8">3.4.24.-</ecNumber>
    </submittedName>
</protein>
<dbReference type="SMART" id="SM01351">
    <property type="entry name" value="Aspzincin_M35"/>
    <property type="match status" value="1"/>
</dbReference>
<dbReference type="PANTHER" id="PTHR37016:SF3">
    <property type="entry name" value="NEUTRAL PROTEASE 2-RELATED"/>
    <property type="match status" value="1"/>
</dbReference>
<keyword evidence="6" id="KW-0862">Zinc</keyword>
<evidence type="ECO:0000256" key="5">
    <source>
        <dbReference type="ARBA" id="ARBA00022801"/>
    </source>
</evidence>
<evidence type="ECO:0000256" key="4">
    <source>
        <dbReference type="ARBA" id="ARBA00022723"/>
    </source>
</evidence>
<comment type="cofactor">
    <cofactor evidence="1">
        <name>Zn(2+)</name>
        <dbReference type="ChEBI" id="CHEBI:29105"/>
    </cofactor>
</comment>
<sequence>MKLRIVHVVSVGAVLSGAIAAAVATPPSATQNNPLRIGMVAVTGNADDFLGAVEVSVTNTSKKAVRLPKWQLPSDEFDAKLFSISYNGEAVAYEGKMVKRGLPSAADFAILQPGETVRRIVDLSAGYDLSRTGQYVVTFRAPLQHASTSDRVMLHQANGLPMSAQSAPLQLWVDGIDQLGGAKVAAAKKPVGPTAVVNGVNYVGCTTARTSSAGQAVVQARAYSENAKGYLNAGTVGPRYTTWFGAYTASRYSTARSHFQAIDAALDQNNGQITINCGCTSSAYAYVYANQPYQIYVCNAFWNAPLTGTDSKAGTLVHEMSHFTVVAGTDDHAYGQAAAKNLATSNPTNALDNADNHEYFAENTPFQN</sequence>
<comment type="similarity">
    <text evidence="2">Belongs to the peptidase M35 family.</text>
</comment>
<dbReference type="GO" id="GO:0004222">
    <property type="term" value="F:metalloendopeptidase activity"/>
    <property type="evidence" value="ECO:0007669"/>
    <property type="project" value="InterPro"/>
</dbReference>
<dbReference type="OrthoDB" id="7649992at2"/>
<name>A0A0S2DJ11_LYSEN</name>
<gene>
    <name evidence="8" type="primary">eprA1</name>
    <name evidence="8" type="ORF">GLE_3062</name>
</gene>
<dbReference type="PANTHER" id="PTHR37016">
    <property type="match status" value="1"/>
</dbReference>
<dbReference type="GO" id="GO:0006508">
    <property type="term" value="P:proteolysis"/>
    <property type="evidence" value="ECO:0007669"/>
    <property type="project" value="UniProtKB-KW"/>
</dbReference>
<evidence type="ECO:0000256" key="7">
    <source>
        <dbReference type="ARBA" id="ARBA00023049"/>
    </source>
</evidence>
<keyword evidence="7" id="KW-0482">Metalloprotease</keyword>
<dbReference type="KEGG" id="lez:GLE_3062"/>
<accession>A0A0S2DJ11</accession>
<keyword evidence="3 8" id="KW-0645">Protease</keyword>
<keyword evidence="5 8" id="KW-0378">Hydrolase</keyword>